<accession>A0A449BL72</accession>
<dbReference type="EMBL" id="LR215050">
    <property type="protein sequence ID" value="VEU83184.1"/>
    <property type="molecule type" value="Genomic_DNA"/>
</dbReference>
<dbReference type="NCBIfam" id="TIGR00419">
    <property type="entry name" value="tim"/>
    <property type="match status" value="1"/>
</dbReference>
<comment type="subunit">
    <text evidence="9 10">Homodimer.</text>
</comment>
<feature type="binding site" evidence="9">
    <location>
        <begin position="235"/>
        <end position="236"/>
    </location>
    <ligand>
        <name>substrate</name>
    </ligand>
</feature>
<keyword evidence="6 9" id="KW-0963">Cytoplasm</keyword>
<name>A0A449BL72_9MOLU</name>
<evidence type="ECO:0000256" key="3">
    <source>
        <dbReference type="ARBA" id="ARBA00011940"/>
    </source>
</evidence>
<comment type="subcellular location">
    <subcellularLocation>
        <location evidence="9 10">Cytoplasm</location>
    </subcellularLocation>
</comment>
<dbReference type="GO" id="GO:0019563">
    <property type="term" value="P:glycerol catabolic process"/>
    <property type="evidence" value="ECO:0007669"/>
    <property type="project" value="TreeGrafter"/>
</dbReference>
<dbReference type="InterPro" id="IPR013785">
    <property type="entry name" value="Aldolase_TIM"/>
</dbReference>
<evidence type="ECO:0000256" key="5">
    <source>
        <dbReference type="ARBA" id="ARBA00022432"/>
    </source>
</evidence>
<dbReference type="GO" id="GO:0005829">
    <property type="term" value="C:cytosol"/>
    <property type="evidence" value="ECO:0007669"/>
    <property type="project" value="TreeGrafter"/>
</dbReference>
<feature type="active site" description="Proton acceptor" evidence="9">
    <location>
        <position position="168"/>
    </location>
</feature>
<dbReference type="InterPro" id="IPR035990">
    <property type="entry name" value="TIM_sf"/>
</dbReference>
<evidence type="ECO:0000313" key="11">
    <source>
        <dbReference type="EMBL" id="VEU83184.1"/>
    </source>
</evidence>
<keyword evidence="5 9" id="KW-0312">Gluconeogenesis</keyword>
<feature type="binding site" evidence="9">
    <location>
        <position position="214"/>
    </location>
    <ligand>
        <name>substrate</name>
    </ligand>
</feature>
<dbReference type="Pfam" id="PF00121">
    <property type="entry name" value="TIM"/>
    <property type="match status" value="1"/>
</dbReference>
<evidence type="ECO:0000256" key="10">
    <source>
        <dbReference type="RuleBase" id="RU363013"/>
    </source>
</evidence>
<dbReference type="CDD" id="cd00311">
    <property type="entry name" value="TIM"/>
    <property type="match status" value="1"/>
</dbReference>
<evidence type="ECO:0000256" key="1">
    <source>
        <dbReference type="ARBA" id="ARBA00004680"/>
    </source>
</evidence>
<dbReference type="InterPro" id="IPR022896">
    <property type="entry name" value="TrioseP_Isoase_bac/euk"/>
</dbReference>
<dbReference type="FunFam" id="3.20.20.70:FF:000016">
    <property type="entry name" value="Triosephosphate isomerase"/>
    <property type="match status" value="1"/>
</dbReference>
<evidence type="ECO:0000256" key="2">
    <source>
        <dbReference type="ARBA" id="ARBA00007422"/>
    </source>
</evidence>
<evidence type="ECO:0000256" key="8">
    <source>
        <dbReference type="ARBA" id="ARBA00023235"/>
    </source>
</evidence>
<keyword evidence="8 9" id="KW-0413">Isomerase</keyword>
<comment type="function">
    <text evidence="9">Involved in the gluconeogenesis. Catalyzes stereospecifically the conversion of dihydroxyacetone phosphate (DHAP) to D-glyceraldehyde-3-phosphate (G3P).</text>
</comment>
<comment type="pathway">
    <text evidence="9 10">Carbohydrate biosynthesis; gluconeogenesis.</text>
</comment>
<sequence length="255" mass="27830">MSKRIPVIAANWKMYKTKDEALAFIFAVNEKVPARTEVESIICAPSILLNLLVKREGENLRIGAQNMHYLDEGAYTGENSPLQVKSAGAEYILIGHSERRSYYNETDETVNLKMVAAFKHELTPILCVGEVLSERESGATKAVLDQQLEKAFLNISAEQALNTIIAYEPVWAIGTGKTATPQMANETIKDVRAKVAALYGNEVADGIRILYGGSVKPDNIKVLLEESDIDGALIGGAALDPNNFLVFTEAASNKK</sequence>
<evidence type="ECO:0000313" key="12">
    <source>
        <dbReference type="Proteomes" id="UP000290909"/>
    </source>
</evidence>
<comment type="pathway">
    <text evidence="1 9 10">Carbohydrate degradation; glycolysis; D-glyceraldehyde 3-phosphate from glycerone phosphate: step 1/1.</text>
</comment>
<dbReference type="EC" id="5.3.1.1" evidence="3 9"/>
<dbReference type="InterPro" id="IPR000652">
    <property type="entry name" value="Triosephosphate_isomerase"/>
</dbReference>
<dbReference type="STRING" id="1408416.GCA_000702765_01278"/>
<organism evidence="11 12">
    <name type="scientific">Acholeplasma hippikon</name>
    <dbReference type="NCBI Taxonomy" id="264636"/>
    <lineage>
        <taxon>Bacteria</taxon>
        <taxon>Bacillati</taxon>
        <taxon>Mycoplasmatota</taxon>
        <taxon>Mollicutes</taxon>
        <taxon>Acholeplasmatales</taxon>
        <taxon>Acholeplasmataceae</taxon>
        <taxon>Acholeplasma</taxon>
    </lineage>
</organism>
<dbReference type="UniPathway" id="UPA00109">
    <property type="reaction ID" value="UER00189"/>
</dbReference>
<evidence type="ECO:0000256" key="6">
    <source>
        <dbReference type="ARBA" id="ARBA00022490"/>
    </source>
</evidence>
<dbReference type="PANTHER" id="PTHR21139">
    <property type="entry name" value="TRIOSEPHOSPHATE ISOMERASE"/>
    <property type="match status" value="1"/>
</dbReference>
<evidence type="ECO:0000256" key="4">
    <source>
        <dbReference type="ARBA" id="ARBA00019397"/>
    </source>
</evidence>
<dbReference type="GO" id="GO:0006094">
    <property type="term" value="P:gluconeogenesis"/>
    <property type="evidence" value="ECO:0007669"/>
    <property type="project" value="UniProtKB-UniRule"/>
</dbReference>
<dbReference type="Proteomes" id="UP000290909">
    <property type="component" value="Chromosome"/>
</dbReference>
<dbReference type="SUPFAM" id="SSF51351">
    <property type="entry name" value="Triosephosphate isomerase (TIM)"/>
    <property type="match status" value="1"/>
</dbReference>
<dbReference type="GO" id="GO:0004807">
    <property type="term" value="F:triose-phosphate isomerase activity"/>
    <property type="evidence" value="ECO:0007669"/>
    <property type="project" value="UniProtKB-UniRule"/>
</dbReference>
<evidence type="ECO:0000256" key="9">
    <source>
        <dbReference type="HAMAP-Rule" id="MF_00147"/>
    </source>
</evidence>
<dbReference type="InterPro" id="IPR020861">
    <property type="entry name" value="Triosephosphate_isomerase_AS"/>
</dbReference>
<keyword evidence="7 9" id="KW-0324">Glycolysis</keyword>
<feature type="binding site" evidence="9">
    <location>
        <begin position="11"/>
        <end position="13"/>
    </location>
    <ligand>
        <name>substrate</name>
    </ligand>
</feature>
<protein>
    <recommendedName>
        <fullName evidence="4 9">Triosephosphate isomerase</fullName>
        <shortName evidence="9">TIM</shortName>
        <shortName evidence="9">TPI</shortName>
        <ecNumber evidence="3 9">5.3.1.1</ecNumber>
    </recommendedName>
    <alternativeName>
        <fullName evidence="9">Triose-phosphate isomerase</fullName>
    </alternativeName>
</protein>
<dbReference type="GO" id="GO:0046166">
    <property type="term" value="P:glyceraldehyde-3-phosphate biosynthetic process"/>
    <property type="evidence" value="ECO:0007669"/>
    <property type="project" value="TreeGrafter"/>
</dbReference>
<comment type="catalytic activity">
    <reaction evidence="9 10">
        <text>D-glyceraldehyde 3-phosphate = dihydroxyacetone phosphate</text>
        <dbReference type="Rhea" id="RHEA:18585"/>
        <dbReference type="ChEBI" id="CHEBI:57642"/>
        <dbReference type="ChEBI" id="CHEBI:59776"/>
        <dbReference type="EC" id="5.3.1.1"/>
    </reaction>
</comment>
<dbReference type="UniPathway" id="UPA00138"/>
<dbReference type="AlphaFoldDB" id="A0A449BL72"/>
<dbReference type="PROSITE" id="PS00171">
    <property type="entry name" value="TIM_1"/>
    <property type="match status" value="1"/>
</dbReference>
<dbReference type="HAMAP" id="MF_00147_B">
    <property type="entry name" value="TIM_B"/>
    <property type="match status" value="1"/>
</dbReference>
<dbReference type="GO" id="GO:0006096">
    <property type="term" value="P:glycolytic process"/>
    <property type="evidence" value="ECO:0007669"/>
    <property type="project" value="UniProtKB-UniRule"/>
</dbReference>
<feature type="binding site" evidence="9">
    <location>
        <position position="174"/>
    </location>
    <ligand>
        <name>substrate</name>
    </ligand>
</feature>
<evidence type="ECO:0000256" key="7">
    <source>
        <dbReference type="ARBA" id="ARBA00023152"/>
    </source>
</evidence>
<comment type="similarity">
    <text evidence="2 9 10">Belongs to the triosephosphate isomerase family.</text>
</comment>
<feature type="active site" description="Electrophile" evidence="9">
    <location>
        <position position="96"/>
    </location>
</feature>
<dbReference type="RefSeq" id="WP_035370008.1">
    <property type="nucleotide sequence ID" value="NZ_LR215050.1"/>
</dbReference>
<dbReference type="Gene3D" id="3.20.20.70">
    <property type="entry name" value="Aldolase class I"/>
    <property type="match status" value="1"/>
</dbReference>
<keyword evidence="12" id="KW-1185">Reference proteome</keyword>
<dbReference type="PROSITE" id="PS51440">
    <property type="entry name" value="TIM_2"/>
    <property type="match status" value="1"/>
</dbReference>
<dbReference type="KEGG" id="ahk:NCTC10172_01241"/>
<reference evidence="11 12" key="1">
    <citation type="submission" date="2019-01" db="EMBL/GenBank/DDBJ databases">
        <authorList>
            <consortium name="Pathogen Informatics"/>
        </authorList>
    </citation>
    <scope>NUCLEOTIDE SEQUENCE [LARGE SCALE GENOMIC DNA]</scope>
    <source>
        <strain evidence="11 12">NCTC10172</strain>
    </source>
</reference>
<proteinExistence type="inferred from homology"/>
<gene>
    <name evidence="9 11" type="primary">tpiA</name>
    <name evidence="11" type="ORF">NCTC10172_01241</name>
</gene>
<dbReference type="PANTHER" id="PTHR21139:SF42">
    <property type="entry name" value="TRIOSEPHOSPHATE ISOMERASE"/>
    <property type="match status" value="1"/>
</dbReference>